<organism evidence="1 2">
    <name type="scientific">Faecalibacterium prausnitzii M21/2</name>
    <dbReference type="NCBI Taxonomy" id="411485"/>
    <lineage>
        <taxon>Bacteria</taxon>
        <taxon>Bacillati</taxon>
        <taxon>Bacillota</taxon>
        <taxon>Clostridia</taxon>
        <taxon>Eubacteriales</taxon>
        <taxon>Oscillospiraceae</taxon>
        <taxon>Faecalibacterium</taxon>
    </lineage>
</organism>
<evidence type="ECO:0000313" key="2">
    <source>
        <dbReference type="Proteomes" id="UP000005945"/>
    </source>
</evidence>
<name>A8S9V9_9FIRM</name>
<evidence type="ECO:0000313" key="1">
    <source>
        <dbReference type="EMBL" id="EDP22120.1"/>
    </source>
</evidence>
<sequence length="36" mass="3914">MLQVESGCHLGNLICNDIAALQAESSGHFDHLIFTE</sequence>
<comment type="caution">
    <text evidence="1">The sequence shown here is derived from an EMBL/GenBank/DDBJ whole genome shotgun (WGS) entry which is preliminary data.</text>
</comment>
<gene>
    <name evidence="1" type="ORF">FAEPRAM212_01154</name>
</gene>
<dbReference type="AlphaFoldDB" id="A8S9V9"/>
<dbReference type="Proteomes" id="UP000005945">
    <property type="component" value="Unassembled WGS sequence"/>
</dbReference>
<accession>A8S9V9</accession>
<reference evidence="1 2" key="2">
    <citation type="submission" date="2007-09" db="EMBL/GenBank/DDBJ databases">
        <authorList>
            <person name="Fulton L."/>
            <person name="Clifton S."/>
            <person name="Fulton B."/>
            <person name="Xu J."/>
            <person name="Minx P."/>
            <person name="Pepin K.H."/>
            <person name="Johnson M."/>
            <person name="Thiruvilangam P."/>
            <person name="Bhonagiri V."/>
            <person name="Nash W.E."/>
            <person name="Mardis E.R."/>
            <person name="Wilson R.K."/>
        </authorList>
    </citation>
    <scope>NUCLEOTIDE SEQUENCE [LARGE SCALE GENOMIC DNA]</scope>
    <source>
        <strain evidence="1 2">M21/2</strain>
    </source>
</reference>
<dbReference type="EMBL" id="ABED02000023">
    <property type="protein sequence ID" value="EDP22120.1"/>
    <property type="molecule type" value="Genomic_DNA"/>
</dbReference>
<reference evidence="1 2" key="1">
    <citation type="submission" date="2007-09" db="EMBL/GenBank/DDBJ databases">
        <title>Draft genome sequence of Faecalibacterium prausnitzii M21/2.</title>
        <authorList>
            <person name="Sudarsanam P."/>
            <person name="Ley R."/>
            <person name="Guruge J."/>
            <person name="Turnbaugh P.J."/>
            <person name="Mahowald M."/>
            <person name="Liep D."/>
            <person name="Gordon J."/>
        </authorList>
    </citation>
    <scope>NUCLEOTIDE SEQUENCE [LARGE SCALE GENOMIC DNA]</scope>
    <source>
        <strain evidence="1 2">M21/2</strain>
    </source>
</reference>
<protein>
    <submittedName>
        <fullName evidence="1">Uncharacterized protein</fullName>
    </submittedName>
</protein>
<proteinExistence type="predicted"/>
<dbReference type="HOGENOM" id="CLU_3356279_0_0_9"/>